<name>A0A369J8Q8_HYPMA</name>
<organism evidence="2 3">
    <name type="scientific">Hypsizygus marmoreus</name>
    <name type="common">White beech mushroom</name>
    <name type="synonym">Agaricus marmoreus</name>
    <dbReference type="NCBI Taxonomy" id="39966"/>
    <lineage>
        <taxon>Eukaryota</taxon>
        <taxon>Fungi</taxon>
        <taxon>Dikarya</taxon>
        <taxon>Basidiomycota</taxon>
        <taxon>Agaricomycotina</taxon>
        <taxon>Agaricomycetes</taxon>
        <taxon>Agaricomycetidae</taxon>
        <taxon>Agaricales</taxon>
        <taxon>Tricholomatineae</taxon>
        <taxon>Lyophyllaceae</taxon>
        <taxon>Hypsizygus</taxon>
    </lineage>
</organism>
<reference evidence="2" key="1">
    <citation type="submission" date="2018-04" db="EMBL/GenBank/DDBJ databases">
        <title>Whole genome sequencing of Hypsizygus marmoreus.</title>
        <authorList>
            <person name="Choi I.-G."/>
            <person name="Min B."/>
            <person name="Kim J.-G."/>
            <person name="Kim S."/>
            <person name="Oh Y.-L."/>
            <person name="Kong W.-S."/>
            <person name="Park H."/>
            <person name="Jeong J."/>
            <person name="Song E.-S."/>
        </authorList>
    </citation>
    <scope>NUCLEOTIDE SEQUENCE [LARGE SCALE GENOMIC DNA]</scope>
    <source>
        <strain evidence="2">51987-8</strain>
    </source>
</reference>
<dbReference type="Pfam" id="PF14737">
    <property type="entry name" value="DUF4470"/>
    <property type="match status" value="1"/>
</dbReference>
<comment type="caution">
    <text evidence="2">The sequence shown here is derived from an EMBL/GenBank/DDBJ whole genome shotgun (WGS) entry which is preliminary data.</text>
</comment>
<dbReference type="InterPro" id="IPR027974">
    <property type="entry name" value="DUF4470"/>
</dbReference>
<keyword evidence="3" id="KW-1185">Reference proteome</keyword>
<gene>
    <name evidence="2" type="ORF">Hypma_001021</name>
</gene>
<protein>
    <recommendedName>
        <fullName evidence="1">DUF4470 domain-containing protein</fullName>
    </recommendedName>
</protein>
<feature type="domain" description="DUF4470" evidence="1">
    <location>
        <begin position="200"/>
        <end position="268"/>
    </location>
</feature>
<proteinExistence type="predicted"/>
<dbReference type="OrthoDB" id="2423701at2759"/>
<dbReference type="Gene3D" id="1.25.40.10">
    <property type="entry name" value="Tetratricopeptide repeat domain"/>
    <property type="match status" value="1"/>
</dbReference>
<accession>A0A369J8Q8</accession>
<dbReference type="InParanoid" id="A0A369J8Q8"/>
<dbReference type="AlphaFoldDB" id="A0A369J8Q8"/>
<dbReference type="Proteomes" id="UP000076154">
    <property type="component" value="Unassembled WGS sequence"/>
</dbReference>
<sequence>MALKRASDAKDKGNKLFKEGQIQESTKHYLAASISAEKLDPTNPVYPSNLSAALYELGDYAGCINAILRSWSLDPEPTLAAKLSTRLAKALSHALQNSTIDDVYITNHLSGIEALEGLSSNLSSEGVDAWTLCNRIRSKADHYKDLSREARIRFSRMPIYKGTPDQKMTYFMVGTDEIISLVDGWGPGYEAPLSMQSFVKSDSLPLSFLFGGAGDARHVFGTLIGLGRAHKKLRPPQKKNLKAHLTVLDIHFATVARDLLVCWLINTLVENQLDATGRLEVQSTIVYIYIGWVMPDYCAARMMTAINEIKTRLVEPAPRLPHWLHVDTNSIGPILQALTFWSTDKSRTTAGMLSSHSSLSPFDHLSSMTSEMLGRYGDPLKSQRDAAHRSLDTLNDKELRAMASSFEIPGASAESVREVIRKNKEALVEKMVKTKLDKNYQWGLENEAAWYKTVKVFLPPSNMWHLHPGFEYIREISDATASDQKLMALSKSVVKTWKPNITLLDGTRDGYCEAEFAIFSSVQQIAQFNEIFDIRPQSTAAQKDSPTFSYVSSFFDKVAEAIKNLGDSVQLEFICGDINQELSKIQLQTDSRPAQFPKKFTRIWLSNVPDYTNGTLNTAIYVLPLLQDTSDSAVSSNCLWNSPLWRDDDQFCYTYTLLLPKDLLRYLGIRTIDGRAVVDLLTLGASPLPRPLSSLASRDELRDWLTRLFIAMVSPGESQRRPNFTKLPNTLVVFVALLIELQKIGYPSHWLADYLQSLLTNSIVTDRMAYRGKIPRPTSELHSKGQMHRIRSDPWLADLEAILASSRDGLPFALQMPPGLAANTDDIGYYKASIKANMYYTNPMFRFPENDAVLSLLFYKSAKELDERCTKTLNWFLQDIPSLVDGKPTPPAGTFHILTGPDFIDLSTGVVRWRMSKARIAKMRREKWLMVAWRTDFWVETTDACPASLWENIDSPV</sequence>
<dbReference type="InterPro" id="IPR011990">
    <property type="entry name" value="TPR-like_helical_dom_sf"/>
</dbReference>
<dbReference type="EMBL" id="LUEZ02000110">
    <property type="protein sequence ID" value="RDB17580.1"/>
    <property type="molecule type" value="Genomic_DNA"/>
</dbReference>
<dbReference type="STRING" id="39966.A0A369J8Q8"/>
<evidence type="ECO:0000313" key="2">
    <source>
        <dbReference type="EMBL" id="RDB17580.1"/>
    </source>
</evidence>
<evidence type="ECO:0000313" key="3">
    <source>
        <dbReference type="Proteomes" id="UP000076154"/>
    </source>
</evidence>
<dbReference type="SUPFAM" id="SSF48452">
    <property type="entry name" value="TPR-like"/>
    <property type="match status" value="1"/>
</dbReference>
<evidence type="ECO:0000259" key="1">
    <source>
        <dbReference type="Pfam" id="PF14737"/>
    </source>
</evidence>